<protein>
    <submittedName>
        <fullName evidence="7">Uncharacterized protein</fullName>
    </submittedName>
</protein>
<evidence type="ECO:0000256" key="3">
    <source>
        <dbReference type="ARBA" id="ARBA00022692"/>
    </source>
</evidence>
<comment type="subcellular location">
    <subcellularLocation>
        <location evidence="1">Membrane</location>
        <topology evidence="1">Multi-pass membrane protein</topology>
    </subcellularLocation>
</comment>
<evidence type="ECO:0000313" key="8">
    <source>
        <dbReference type="Proteomes" id="UP000271241"/>
    </source>
</evidence>
<organism evidence="7 8">
    <name type="scientific">Thamnocephalis sphaerospora</name>
    <dbReference type="NCBI Taxonomy" id="78915"/>
    <lineage>
        <taxon>Eukaryota</taxon>
        <taxon>Fungi</taxon>
        <taxon>Fungi incertae sedis</taxon>
        <taxon>Zoopagomycota</taxon>
        <taxon>Zoopagomycotina</taxon>
        <taxon>Zoopagomycetes</taxon>
        <taxon>Zoopagales</taxon>
        <taxon>Sigmoideomycetaceae</taxon>
        <taxon>Thamnocephalis</taxon>
    </lineage>
</organism>
<dbReference type="GO" id="GO:0005739">
    <property type="term" value="C:mitochondrion"/>
    <property type="evidence" value="ECO:0007669"/>
    <property type="project" value="TreeGrafter"/>
</dbReference>
<keyword evidence="8" id="KW-1185">Reference proteome</keyword>
<dbReference type="AlphaFoldDB" id="A0A4P9XWL2"/>
<dbReference type="OrthoDB" id="10267969at2759"/>
<accession>A0A4P9XWL2</accession>
<dbReference type="GO" id="GO:0016020">
    <property type="term" value="C:membrane"/>
    <property type="evidence" value="ECO:0007669"/>
    <property type="project" value="UniProtKB-SubCell"/>
</dbReference>
<evidence type="ECO:0000256" key="1">
    <source>
        <dbReference type="ARBA" id="ARBA00004141"/>
    </source>
</evidence>
<reference evidence="8" key="1">
    <citation type="journal article" date="2018" name="Nat. Microbiol.">
        <title>Leveraging single-cell genomics to expand the fungal tree of life.</title>
        <authorList>
            <person name="Ahrendt S.R."/>
            <person name="Quandt C.A."/>
            <person name="Ciobanu D."/>
            <person name="Clum A."/>
            <person name="Salamov A."/>
            <person name="Andreopoulos B."/>
            <person name="Cheng J.F."/>
            <person name="Woyke T."/>
            <person name="Pelin A."/>
            <person name="Henrissat B."/>
            <person name="Reynolds N.K."/>
            <person name="Benny G.L."/>
            <person name="Smith M.E."/>
            <person name="James T.Y."/>
            <person name="Grigoriev I.V."/>
        </authorList>
    </citation>
    <scope>NUCLEOTIDE SEQUENCE [LARGE SCALE GENOMIC DNA]</scope>
    <source>
        <strain evidence="8">RSA 1356</strain>
    </source>
</reference>
<dbReference type="EMBL" id="KZ992438">
    <property type="protein sequence ID" value="RKP10765.1"/>
    <property type="molecule type" value="Genomic_DNA"/>
</dbReference>
<keyword evidence="4 6" id="KW-1133">Transmembrane helix</keyword>
<evidence type="ECO:0000256" key="6">
    <source>
        <dbReference type="RuleBase" id="RU363053"/>
    </source>
</evidence>
<evidence type="ECO:0000256" key="4">
    <source>
        <dbReference type="ARBA" id="ARBA00022989"/>
    </source>
</evidence>
<feature type="transmembrane region" description="Helical" evidence="6">
    <location>
        <begin position="192"/>
        <end position="220"/>
    </location>
</feature>
<dbReference type="PANTHER" id="PTHR11266:SF50">
    <property type="entry name" value="VACUOLAR MEMBRANE PROTEIN YOR292C"/>
    <property type="match status" value="1"/>
</dbReference>
<dbReference type="STRING" id="78915.A0A4P9XWL2"/>
<dbReference type="InterPro" id="IPR007248">
    <property type="entry name" value="Mpv17_PMP22"/>
</dbReference>
<dbReference type="PANTHER" id="PTHR11266">
    <property type="entry name" value="PEROXISOMAL MEMBRANE PROTEIN 2, PXMP2 MPV17"/>
    <property type="match status" value="1"/>
</dbReference>
<evidence type="ECO:0000256" key="5">
    <source>
        <dbReference type="ARBA" id="ARBA00023136"/>
    </source>
</evidence>
<sequence length="244" mass="26514">MASFMSGFASVRQKISARPILALSITNGLLAGVSDVLAQSIARSAHRNETDTAAAAQPRHGTSVTVADTGAVMSRRGHSQDKDIVEEEDMTANSLHYTRTARFAAYGVAIAPVIHHWYAFLDRSFPLPTASTTNGSRLSSRMLGQAVKRVLGDQIVFAPVGLAVFFSIMTVFENGGLAEIKAKLNEATNYMVWPAVQFVNFCFVPLMLRVPFVSGVSVFWNAYLSYLNSRRAANQEQLAVPLEA</sequence>
<gene>
    <name evidence="7" type="ORF">THASP1DRAFT_27471</name>
</gene>
<dbReference type="Proteomes" id="UP000271241">
    <property type="component" value="Unassembled WGS sequence"/>
</dbReference>
<feature type="transmembrane region" description="Helical" evidence="6">
    <location>
        <begin position="150"/>
        <end position="172"/>
    </location>
</feature>
<keyword evidence="3 6" id="KW-0812">Transmembrane</keyword>
<evidence type="ECO:0000313" key="7">
    <source>
        <dbReference type="EMBL" id="RKP10765.1"/>
    </source>
</evidence>
<evidence type="ECO:0000256" key="2">
    <source>
        <dbReference type="ARBA" id="ARBA00006824"/>
    </source>
</evidence>
<feature type="transmembrane region" description="Helical" evidence="6">
    <location>
        <begin position="103"/>
        <end position="121"/>
    </location>
</feature>
<comment type="similarity">
    <text evidence="2 6">Belongs to the peroxisomal membrane protein PXMP2/4 family.</text>
</comment>
<keyword evidence="5 6" id="KW-0472">Membrane</keyword>
<proteinExistence type="inferred from homology"/>
<dbReference type="Pfam" id="PF04117">
    <property type="entry name" value="Mpv17_PMP22"/>
    <property type="match status" value="1"/>
</dbReference>
<name>A0A4P9XWL2_9FUNG</name>